<feature type="domain" description="MmgE/PrpD N-terminal" evidence="3">
    <location>
        <begin position="32"/>
        <end position="283"/>
    </location>
</feature>
<dbReference type="SUPFAM" id="SSF103378">
    <property type="entry name" value="2-methylcitrate dehydratase PrpD"/>
    <property type="match status" value="1"/>
</dbReference>
<protein>
    <recommendedName>
        <fullName evidence="7">MmgE/PrpD family protein</fullName>
    </recommendedName>
</protein>
<evidence type="ECO:0008006" key="7">
    <source>
        <dbReference type="Google" id="ProtNLM"/>
    </source>
</evidence>
<dbReference type="PANTHER" id="PTHR16943">
    <property type="entry name" value="2-METHYLCITRATE DEHYDRATASE-RELATED"/>
    <property type="match status" value="1"/>
</dbReference>
<feature type="domain" description="MmgE/PrpD C-terminal" evidence="4">
    <location>
        <begin position="306"/>
        <end position="476"/>
    </location>
</feature>
<dbReference type="InterPro" id="IPR042188">
    <property type="entry name" value="MmgE/PrpD_sf_2"/>
</dbReference>
<accession>A0AA38X8B5</accession>
<dbReference type="Gene3D" id="1.10.4100.10">
    <property type="entry name" value="2-methylcitrate dehydratase PrpD"/>
    <property type="match status" value="1"/>
</dbReference>
<dbReference type="Pfam" id="PF19305">
    <property type="entry name" value="MmgE_PrpD_C"/>
    <property type="match status" value="1"/>
</dbReference>
<evidence type="ECO:0000259" key="4">
    <source>
        <dbReference type="Pfam" id="PF19305"/>
    </source>
</evidence>
<evidence type="ECO:0000313" key="5">
    <source>
        <dbReference type="EMBL" id="KAJ9608731.1"/>
    </source>
</evidence>
<sequence>MGSIDTTTTTNGLTNGINGVPKSDPPPVTDILASFVANAHPSRLTPHIRARLKEYILDFTGVTLAAAHAAESTPAFLTAVSALGGRKKPNSPESCTVLGVGKSFTPQYAGLLNAALGHSLDFDDTYAKGTLHAGVTAISAALTQYEVLATQGSPPSIDTLLLSIAVGYELTCRLGALLGPEAYARGFHNTSTAGIFGAVGTLAVLKGLSAATVTNAFGLAGSKAAGSMQYLANGSWNKRLHPGFAVHDAFVSIALAEAGVLGAARIFEGTMGFLNAYSPKQPKDLSWLVSELGSRWDFLETSLKPFPACRMTHGFIEHACKLGRERGYTSASDVRRITLSLSPANVGVVGAPIPNKIHPENMVDAQFSAYFTATNSFLYGSDEGVRCYEKERLLDSEIRALSDKIVCVGDEGIREFGSRIKVEYADGSVQQVDIPYPLGESQHPFTMEQVEKKFFGLVSPFYGEERAKSIRDAVEGIETQSIPEFLSLLY</sequence>
<reference evidence="5" key="1">
    <citation type="submission" date="2022-10" db="EMBL/GenBank/DDBJ databases">
        <title>Culturing micro-colonial fungi from biological soil crusts in the Mojave desert and describing Neophaeococcomyces mojavensis, and introducing the new genera and species Taxawa tesnikishii.</title>
        <authorList>
            <person name="Kurbessoian T."/>
            <person name="Stajich J.E."/>
        </authorList>
    </citation>
    <scope>NUCLEOTIDE SEQUENCE</scope>
    <source>
        <strain evidence="5">TK_41</strain>
    </source>
</reference>
<dbReference type="InterPro" id="IPR045337">
    <property type="entry name" value="MmgE_PrpD_C"/>
</dbReference>
<comment type="caution">
    <text evidence="5">The sequence shown here is derived from an EMBL/GenBank/DDBJ whole genome shotgun (WGS) entry which is preliminary data.</text>
</comment>
<dbReference type="Proteomes" id="UP001172673">
    <property type="component" value="Unassembled WGS sequence"/>
</dbReference>
<evidence type="ECO:0000256" key="2">
    <source>
        <dbReference type="SAM" id="MobiDB-lite"/>
    </source>
</evidence>
<feature type="compositionally biased region" description="Low complexity" evidence="2">
    <location>
        <begin position="1"/>
        <end position="19"/>
    </location>
</feature>
<gene>
    <name evidence="5" type="ORF">H2200_006502</name>
</gene>
<keyword evidence="6" id="KW-1185">Reference proteome</keyword>
<evidence type="ECO:0000259" key="3">
    <source>
        <dbReference type="Pfam" id="PF03972"/>
    </source>
</evidence>
<dbReference type="Gene3D" id="3.30.1330.120">
    <property type="entry name" value="2-methylcitrate dehydratase PrpD"/>
    <property type="match status" value="1"/>
</dbReference>
<dbReference type="InterPro" id="IPR042183">
    <property type="entry name" value="MmgE/PrpD_sf_1"/>
</dbReference>
<feature type="region of interest" description="Disordered" evidence="2">
    <location>
        <begin position="1"/>
        <end position="24"/>
    </location>
</feature>
<evidence type="ECO:0000256" key="1">
    <source>
        <dbReference type="ARBA" id="ARBA00006174"/>
    </source>
</evidence>
<dbReference type="InterPro" id="IPR005656">
    <property type="entry name" value="MmgE_PrpD"/>
</dbReference>
<dbReference type="PANTHER" id="PTHR16943:SF8">
    <property type="entry name" value="2-METHYLCITRATE DEHYDRATASE"/>
    <property type="match status" value="1"/>
</dbReference>
<organism evidence="5 6">
    <name type="scientific">Cladophialophora chaetospira</name>
    <dbReference type="NCBI Taxonomy" id="386627"/>
    <lineage>
        <taxon>Eukaryota</taxon>
        <taxon>Fungi</taxon>
        <taxon>Dikarya</taxon>
        <taxon>Ascomycota</taxon>
        <taxon>Pezizomycotina</taxon>
        <taxon>Eurotiomycetes</taxon>
        <taxon>Chaetothyriomycetidae</taxon>
        <taxon>Chaetothyriales</taxon>
        <taxon>Herpotrichiellaceae</taxon>
        <taxon>Cladophialophora</taxon>
    </lineage>
</organism>
<dbReference type="EMBL" id="JAPDRK010000009">
    <property type="protein sequence ID" value="KAJ9608731.1"/>
    <property type="molecule type" value="Genomic_DNA"/>
</dbReference>
<dbReference type="InterPro" id="IPR036148">
    <property type="entry name" value="MmgE/PrpD_sf"/>
</dbReference>
<dbReference type="AlphaFoldDB" id="A0AA38X8B5"/>
<comment type="similarity">
    <text evidence="1">Belongs to the PrpD family.</text>
</comment>
<dbReference type="GO" id="GO:0016829">
    <property type="term" value="F:lyase activity"/>
    <property type="evidence" value="ECO:0007669"/>
    <property type="project" value="InterPro"/>
</dbReference>
<dbReference type="Pfam" id="PF03972">
    <property type="entry name" value="MmgE_PrpD_N"/>
    <property type="match status" value="1"/>
</dbReference>
<proteinExistence type="inferred from homology"/>
<dbReference type="InterPro" id="IPR045336">
    <property type="entry name" value="MmgE_PrpD_N"/>
</dbReference>
<evidence type="ECO:0000313" key="6">
    <source>
        <dbReference type="Proteomes" id="UP001172673"/>
    </source>
</evidence>
<name>A0AA38X8B5_9EURO</name>